<feature type="signal peptide" evidence="1">
    <location>
        <begin position="1"/>
        <end position="27"/>
    </location>
</feature>
<feature type="chain" id="PRO_5046950483" evidence="1">
    <location>
        <begin position="28"/>
        <end position="480"/>
    </location>
</feature>
<gene>
    <name evidence="4" type="ORF">ACFPZ3_44970</name>
</gene>
<keyword evidence="4" id="KW-0378">Hydrolase</keyword>
<accession>A0ABW1CZ30</accession>
<protein>
    <submittedName>
        <fullName evidence="4">Alpha/beta fold hydrolase</fullName>
    </submittedName>
</protein>
<dbReference type="InterPro" id="IPR029058">
    <property type="entry name" value="AB_hydrolase_fold"/>
</dbReference>
<dbReference type="RefSeq" id="WP_379520529.1">
    <property type="nucleotide sequence ID" value="NZ_JBHSPA010000060.1"/>
</dbReference>
<proteinExistence type="predicted"/>
<feature type="domain" description="Peptidase S33 tripeptidyl aminopeptidase-like C-terminal" evidence="3">
    <location>
        <begin position="390"/>
        <end position="477"/>
    </location>
</feature>
<feature type="domain" description="AB hydrolase-1" evidence="2">
    <location>
        <begin position="176"/>
        <end position="274"/>
    </location>
</feature>
<dbReference type="Pfam" id="PF00561">
    <property type="entry name" value="Abhydrolase_1"/>
    <property type="match status" value="1"/>
</dbReference>
<dbReference type="Gene3D" id="3.40.50.1820">
    <property type="entry name" value="alpha/beta hydrolase"/>
    <property type="match status" value="1"/>
</dbReference>
<dbReference type="EMBL" id="JBHSPA010000060">
    <property type="protein sequence ID" value="MFC5831050.1"/>
    <property type="molecule type" value="Genomic_DNA"/>
</dbReference>
<sequence>MLGKLTGPAAGLTMVAALTGLTPPAAAQSGVAWRPCAGEGLPEGMECAAIKVPVDWARPRGRKVELELARLPVGEPGRRIGSVLGVPGGPGADGIEDLKHAAGDLTELRRRFDLVAYKPRNAVWRERMPASCGRPALTLSEPRDRRQYAALSATMAKGFKACRDDDRTGLFAHLDSLSVARDMDAVRQALGEKRLSLMANSYGGVPAAAYIRLFPQRIRAMYLDGVVNQTEGWPTTNLVAAGGMEAALTRFGRWCAETPACALHGQDAAEVWRELTRDADREPIPVTSEQFGEGELTGWRLRSFGFVPDPGQDGSRWLAFAASVDKARRGDGSGFAEFVLGNANVWAMPGALAMTCGDERGYTGWDQLREYRRQFREVAPSFAGASFDALGCTGWPVEVANPARPLDTRGLPPMLGVGTLEGDFPWTERFTQMVPGSVTVGYDGPGHVMYLSGKKCPIAYATAYLTELRLPAPGTVCPAE</sequence>
<dbReference type="InterPro" id="IPR000073">
    <property type="entry name" value="AB_hydrolase_1"/>
</dbReference>
<dbReference type="SUPFAM" id="SSF53474">
    <property type="entry name" value="alpha/beta-Hydrolases"/>
    <property type="match status" value="1"/>
</dbReference>
<keyword evidence="5" id="KW-1185">Reference proteome</keyword>
<dbReference type="Proteomes" id="UP001596058">
    <property type="component" value="Unassembled WGS sequence"/>
</dbReference>
<name>A0ABW1CZ30_9ACTN</name>
<evidence type="ECO:0000259" key="2">
    <source>
        <dbReference type="Pfam" id="PF00561"/>
    </source>
</evidence>
<dbReference type="Pfam" id="PF08386">
    <property type="entry name" value="Abhydrolase_4"/>
    <property type="match status" value="1"/>
</dbReference>
<evidence type="ECO:0000259" key="3">
    <source>
        <dbReference type="Pfam" id="PF08386"/>
    </source>
</evidence>
<dbReference type="InterPro" id="IPR013595">
    <property type="entry name" value="Pept_S33_TAP-like_C"/>
</dbReference>
<reference evidence="5" key="1">
    <citation type="journal article" date="2019" name="Int. J. Syst. Evol. Microbiol.">
        <title>The Global Catalogue of Microorganisms (GCM) 10K type strain sequencing project: providing services to taxonomists for standard genome sequencing and annotation.</title>
        <authorList>
            <consortium name="The Broad Institute Genomics Platform"/>
            <consortium name="The Broad Institute Genome Sequencing Center for Infectious Disease"/>
            <person name="Wu L."/>
            <person name="Ma J."/>
        </authorList>
    </citation>
    <scope>NUCLEOTIDE SEQUENCE [LARGE SCALE GENOMIC DNA]</scope>
    <source>
        <strain evidence="5">CCUG 53903</strain>
    </source>
</reference>
<evidence type="ECO:0000256" key="1">
    <source>
        <dbReference type="SAM" id="SignalP"/>
    </source>
</evidence>
<evidence type="ECO:0000313" key="4">
    <source>
        <dbReference type="EMBL" id="MFC5831050.1"/>
    </source>
</evidence>
<organism evidence="4 5">
    <name type="scientific">Nonomuraea insulae</name>
    <dbReference type="NCBI Taxonomy" id="1616787"/>
    <lineage>
        <taxon>Bacteria</taxon>
        <taxon>Bacillati</taxon>
        <taxon>Actinomycetota</taxon>
        <taxon>Actinomycetes</taxon>
        <taxon>Streptosporangiales</taxon>
        <taxon>Streptosporangiaceae</taxon>
        <taxon>Nonomuraea</taxon>
    </lineage>
</organism>
<dbReference type="GO" id="GO:0016787">
    <property type="term" value="F:hydrolase activity"/>
    <property type="evidence" value="ECO:0007669"/>
    <property type="project" value="UniProtKB-KW"/>
</dbReference>
<comment type="caution">
    <text evidence="4">The sequence shown here is derived from an EMBL/GenBank/DDBJ whole genome shotgun (WGS) entry which is preliminary data.</text>
</comment>
<evidence type="ECO:0000313" key="5">
    <source>
        <dbReference type="Proteomes" id="UP001596058"/>
    </source>
</evidence>
<keyword evidence="1" id="KW-0732">Signal</keyword>